<gene>
    <name evidence="8" type="ORF">C8E83_3689</name>
</gene>
<reference evidence="8 9" key="1">
    <citation type="submission" date="2018-10" db="EMBL/GenBank/DDBJ databases">
        <title>Sequencing the genomes of 1000 actinobacteria strains.</title>
        <authorList>
            <person name="Klenk H.-P."/>
        </authorList>
    </citation>
    <scope>NUCLEOTIDE SEQUENCE [LARGE SCALE GENOMIC DNA]</scope>
    <source>
        <strain evidence="8 9">DSM 17894</strain>
    </source>
</reference>
<dbReference type="SUPFAM" id="SSF55811">
    <property type="entry name" value="Nudix"/>
    <property type="match status" value="1"/>
</dbReference>
<keyword evidence="6" id="KW-0464">Manganese</keyword>
<dbReference type="InterPro" id="IPR015797">
    <property type="entry name" value="NUDIX_hydrolase-like_dom_sf"/>
</dbReference>
<dbReference type="PROSITE" id="PS51462">
    <property type="entry name" value="NUDIX"/>
    <property type="match status" value="1"/>
</dbReference>
<evidence type="ECO:0000256" key="2">
    <source>
        <dbReference type="ARBA" id="ARBA00001946"/>
    </source>
</evidence>
<name>A0A495IKI9_9MICO</name>
<dbReference type="AlphaFoldDB" id="A0A495IKI9"/>
<keyword evidence="4" id="KW-0378">Hydrolase</keyword>
<keyword evidence="9" id="KW-1185">Reference proteome</keyword>
<protein>
    <recommendedName>
        <fullName evidence="7">Nudix hydrolase domain-containing protein</fullName>
    </recommendedName>
</protein>
<comment type="caution">
    <text evidence="8">The sequence shown here is derived from an EMBL/GenBank/DDBJ whole genome shotgun (WGS) entry which is preliminary data.</text>
</comment>
<proteinExistence type="predicted"/>
<dbReference type="CDD" id="cd18870">
    <property type="entry name" value="NUDIX_AcylCoAdiphos_Nudt19"/>
    <property type="match status" value="1"/>
</dbReference>
<dbReference type="RefSeq" id="WP_121371477.1">
    <property type="nucleotide sequence ID" value="NZ_RBKS01000001.1"/>
</dbReference>
<evidence type="ECO:0000259" key="7">
    <source>
        <dbReference type="PROSITE" id="PS51462"/>
    </source>
</evidence>
<dbReference type="OrthoDB" id="7183442at2"/>
<evidence type="ECO:0000313" key="9">
    <source>
        <dbReference type="Proteomes" id="UP000280008"/>
    </source>
</evidence>
<evidence type="ECO:0000313" key="8">
    <source>
        <dbReference type="EMBL" id="RKR76512.1"/>
    </source>
</evidence>
<dbReference type="Gene3D" id="3.90.79.10">
    <property type="entry name" value="Nucleoside Triphosphate Pyrophosphohydrolase"/>
    <property type="match status" value="1"/>
</dbReference>
<sequence length="296" mass="31740">MTRRPDEERLRLSDAVARADAMIERGDRVAVSPRDAASVILLRSAGVSSGGLEAFLLVRRPSLAFAPGMAVFPGGSVDPRDFDGAPQVSGPTPAEWAARLGVDEPLALALLCAAVRETFEETGVLLASSADGFVDTQEPTWRETRSALEAHEVAFSDVLAEHSLALRTDLLSPWARWTTPRFDKRRYRVWFFAAHLPDGQRAAAVSTESVTASWTPVSRAVDDADAGLVDMLPPQYYTLAELAADGAPAPGLAPSRVLPDVEPRVGRDDEGAFLALPDRILRFGSGGVRGNSRGPQ</sequence>
<feature type="domain" description="Nudix hydrolase" evidence="7">
    <location>
        <begin position="32"/>
        <end position="237"/>
    </location>
</feature>
<evidence type="ECO:0000256" key="4">
    <source>
        <dbReference type="ARBA" id="ARBA00022801"/>
    </source>
</evidence>
<dbReference type="PANTHER" id="PTHR12318">
    <property type="entry name" value="TESTOSTERONE-REGULATED PROTEIN RP2"/>
    <property type="match status" value="1"/>
</dbReference>
<accession>A0A495IKI9</accession>
<evidence type="ECO:0000256" key="3">
    <source>
        <dbReference type="ARBA" id="ARBA00022723"/>
    </source>
</evidence>
<dbReference type="PANTHER" id="PTHR12318:SF0">
    <property type="entry name" value="ACYL-COENZYME A DIPHOSPHATASE NUDT19"/>
    <property type="match status" value="1"/>
</dbReference>
<evidence type="ECO:0000256" key="5">
    <source>
        <dbReference type="ARBA" id="ARBA00022842"/>
    </source>
</evidence>
<keyword evidence="5" id="KW-0460">Magnesium</keyword>
<keyword evidence="3" id="KW-0479">Metal-binding</keyword>
<dbReference type="InterPro" id="IPR039121">
    <property type="entry name" value="NUDT19"/>
</dbReference>
<organism evidence="8 9">
    <name type="scientific">Frondihabitans australicus</name>
    <dbReference type="NCBI Taxonomy" id="386892"/>
    <lineage>
        <taxon>Bacteria</taxon>
        <taxon>Bacillati</taxon>
        <taxon>Actinomycetota</taxon>
        <taxon>Actinomycetes</taxon>
        <taxon>Micrococcales</taxon>
        <taxon>Microbacteriaceae</taxon>
        <taxon>Frondihabitans</taxon>
    </lineage>
</organism>
<comment type="cofactor">
    <cofactor evidence="2">
        <name>Mg(2+)</name>
        <dbReference type="ChEBI" id="CHEBI:18420"/>
    </cofactor>
</comment>
<evidence type="ECO:0000256" key="1">
    <source>
        <dbReference type="ARBA" id="ARBA00001936"/>
    </source>
</evidence>
<dbReference type="EMBL" id="RBKS01000001">
    <property type="protein sequence ID" value="RKR76512.1"/>
    <property type="molecule type" value="Genomic_DNA"/>
</dbReference>
<comment type="cofactor">
    <cofactor evidence="1">
        <name>Mn(2+)</name>
        <dbReference type="ChEBI" id="CHEBI:29035"/>
    </cofactor>
</comment>
<dbReference type="GO" id="GO:0046872">
    <property type="term" value="F:metal ion binding"/>
    <property type="evidence" value="ECO:0007669"/>
    <property type="project" value="UniProtKB-KW"/>
</dbReference>
<dbReference type="InterPro" id="IPR000086">
    <property type="entry name" value="NUDIX_hydrolase_dom"/>
</dbReference>
<dbReference type="GO" id="GO:0016818">
    <property type="term" value="F:hydrolase activity, acting on acid anhydrides, in phosphorus-containing anhydrides"/>
    <property type="evidence" value="ECO:0007669"/>
    <property type="project" value="InterPro"/>
</dbReference>
<evidence type="ECO:0000256" key="6">
    <source>
        <dbReference type="ARBA" id="ARBA00023211"/>
    </source>
</evidence>
<dbReference type="Proteomes" id="UP000280008">
    <property type="component" value="Unassembled WGS sequence"/>
</dbReference>